<reference evidence="9 10" key="1">
    <citation type="submission" date="2017-10" db="EMBL/GenBank/DDBJ databases">
        <title>Draft genome of Longibacter Salinarum.</title>
        <authorList>
            <person name="Goh K.M."/>
            <person name="Shamsir M.S."/>
            <person name="Lim S.W."/>
        </authorList>
    </citation>
    <scope>NUCLEOTIDE SEQUENCE [LARGE SCALE GENOMIC DNA]</scope>
    <source>
        <strain evidence="9 10">KCTC 52045</strain>
    </source>
</reference>
<feature type="domain" description="LD-carboxypeptidase N-terminal" evidence="7">
    <location>
        <begin position="46"/>
        <end position="165"/>
    </location>
</feature>
<dbReference type="PIRSF" id="PIRSF028757">
    <property type="entry name" value="LD-carboxypeptidase"/>
    <property type="match status" value="1"/>
</dbReference>
<dbReference type="SUPFAM" id="SSF52317">
    <property type="entry name" value="Class I glutamine amidotransferase-like"/>
    <property type="match status" value="1"/>
</dbReference>
<evidence type="ECO:0000256" key="5">
    <source>
        <dbReference type="ARBA" id="ARBA00022825"/>
    </source>
</evidence>
<evidence type="ECO:0000313" key="10">
    <source>
        <dbReference type="Proteomes" id="UP000220102"/>
    </source>
</evidence>
<protein>
    <submittedName>
        <fullName evidence="9">LD-carboxypeptidase</fullName>
    </submittedName>
</protein>
<dbReference type="PANTHER" id="PTHR30237">
    <property type="entry name" value="MURAMOYLTETRAPEPTIDE CARBOXYPEPTIDASE"/>
    <property type="match status" value="1"/>
</dbReference>
<feature type="active site" description="Charge relay system" evidence="6">
    <location>
        <position position="263"/>
    </location>
</feature>
<keyword evidence="2 9" id="KW-0121">Carboxypeptidase</keyword>
<evidence type="ECO:0000256" key="2">
    <source>
        <dbReference type="ARBA" id="ARBA00022645"/>
    </source>
</evidence>
<sequence>MPLFVLHDGRMISASGHIDGFSSTLIHPFHALPHMLPPPLRPGDRIVVIAPASAPRDVERYRRGIEVLRRIYEIDVLYEPEEATSPHGYLSAPDARRLADLQSALADPDAKALIATRGGYGCLRILDDLWTEAESFPPKWVIGYSDLTALQMALYARRGWASLSGPVVTEWAKMSTDSITNGSASASPDAWQNADTGDLDAAAAFHRIASSKEGQLPLAADLPVLSGRGVARGPLLGGNLSVFVNLIGTDFLPDLAGAILVLEDVGEAPYRVDRMLTHLHLAGCLDELAGVILGSFRPGDATPPTLTMDEVLQDRFSNRPYPVVRGLAYGHILPRLTLPFGAPAELRVERSTASLHVDMQRSDASVA</sequence>
<dbReference type="Gene3D" id="3.50.30.60">
    <property type="entry name" value="LD-carboxypeptidase A C-terminal domain-like"/>
    <property type="match status" value="1"/>
</dbReference>
<dbReference type="GO" id="GO:0008236">
    <property type="term" value="F:serine-type peptidase activity"/>
    <property type="evidence" value="ECO:0007669"/>
    <property type="project" value="UniProtKB-KW"/>
</dbReference>
<dbReference type="SUPFAM" id="SSF141986">
    <property type="entry name" value="LD-carboxypeptidase A C-terminal domain-like"/>
    <property type="match status" value="1"/>
</dbReference>
<evidence type="ECO:0000313" key="9">
    <source>
        <dbReference type="EMBL" id="PEN14988.1"/>
    </source>
</evidence>
<dbReference type="InterPro" id="IPR003507">
    <property type="entry name" value="S66_fam"/>
</dbReference>
<evidence type="ECO:0000256" key="6">
    <source>
        <dbReference type="PIRSR" id="PIRSR028757-1"/>
    </source>
</evidence>
<dbReference type="Gene3D" id="3.40.50.10740">
    <property type="entry name" value="Class I glutamine amidotransferase-like"/>
    <property type="match status" value="1"/>
</dbReference>
<accession>A0A2A8D2W7</accession>
<dbReference type="Pfam" id="PF17676">
    <property type="entry name" value="Peptidase_S66C"/>
    <property type="match status" value="1"/>
</dbReference>
<evidence type="ECO:0000256" key="4">
    <source>
        <dbReference type="ARBA" id="ARBA00022801"/>
    </source>
</evidence>
<feature type="domain" description="LD-carboxypeptidase C-terminal" evidence="8">
    <location>
        <begin position="232"/>
        <end position="346"/>
    </location>
</feature>
<dbReference type="Pfam" id="PF02016">
    <property type="entry name" value="Peptidase_S66"/>
    <property type="match status" value="1"/>
</dbReference>
<dbReference type="EMBL" id="PDEQ01000001">
    <property type="protein sequence ID" value="PEN14988.1"/>
    <property type="molecule type" value="Genomic_DNA"/>
</dbReference>
<keyword evidence="4" id="KW-0378">Hydrolase</keyword>
<comment type="similarity">
    <text evidence="1">Belongs to the peptidase S66 family.</text>
</comment>
<feature type="active site" description="Nucleophile" evidence="6">
    <location>
        <position position="145"/>
    </location>
</feature>
<keyword evidence="3" id="KW-0645">Protease</keyword>
<dbReference type="InterPro" id="IPR040449">
    <property type="entry name" value="Peptidase_S66_N"/>
</dbReference>
<dbReference type="InterPro" id="IPR027478">
    <property type="entry name" value="LdcA_N"/>
</dbReference>
<comment type="caution">
    <text evidence="9">The sequence shown here is derived from an EMBL/GenBank/DDBJ whole genome shotgun (WGS) entry which is preliminary data.</text>
</comment>
<proteinExistence type="inferred from homology"/>
<name>A0A2A8D2W7_9BACT</name>
<evidence type="ECO:0000256" key="1">
    <source>
        <dbReference type="ARBA" id="ARBA00010233"/>
    </source>
</evidence>
<dbReference type="InterPro" id="IPR027461">
    <property type="entry name" value="Carboxypeptidase_A_C_sf"/>
</dbReference>
<keyword evidence="5" id="KW-0720">Serine protease</keyword>
<gene>
    <name evidence="9" type="ORF">CRI94_01470</name>
</gene>
<evidence type="ECO:0000259" key="7">
    <source>
        <dbReference type="Pfam" id="PF02016"/>
    </source>
</evidence>
<dbReference type="CDD" id="cd07025">
    <property type="entry name" value="Peptidase_S66"/>
    <property type="match status" value="1"/>
</dbReference>
<dbReference type="GO" id="GO:0006508">
    <property type="term" value="P:proteolysis"/>
    <property type="evidence" value="ECO:0007669"/>
    <property type="project" value="UniProtKB-KW"/>
</dbReference>
<dbReference type="PANTHER" id="PTHR30237:SF2">
    <property type="entry name" value="MUREIN TETRAPEPTIDE CARBOXYPEPTIDASE"/>
    <property type="match status" value="1"/>
</dbReference>
<keyword evidence="10" id="KW-1185">Reference proteome</keyword>
<dbReference type="AlphaFoldDB" id="A0A2A8D2W7"/>
<dbReference type="GO" id="GO:0004180">
    <property type="term" value="F:carboxypeptidase activity"/>
    <property type="evidence" value="ECO:0007669"/>
    <property type="project" value="UniProtKB-KW"/>
</dbReference>
<dbReference type="InterPro" id="IPR029062">
    <property type="entry name" value="Class_I_gatase-like"/>
</dbReference>
<evidence type="ECO:0000256" key="3">
    <source>
        <dbReference type="ARBA" id="ARBA00022670"/>
    </source>
</evidence>
<dbReference type="Proteomes" id="UP000220102">
    <property type="component" value="Unassembled WGS sequence"/>
</dbReference>
<organism evidence="9 10">
    <name type="scientific">Longibacter salinarum</name>
    <dbReference type="NCBI Taxonomy" id="1850348"/>
    <lineage>
        <taxon>Bacteria</taxon>
        <taxon>Pseudomonadati</taxon>
        <taxon>Rhodothermota</taxon>
        <taxon>Rhodothermia</taxon>
        <taxon>Rhodothermales</taxon>
        <taxon>Salisaetaceae</taxon>
        <taxon>Longibacter</taxon>
    </lineage>
</organism>
<evidence type="ECO:0000259" key="8">
    <source>
        <dbReference type="Pfam" id="PF17676"/>
    </source>
</evidence>
<dbReference type="InterPro" id="IPR040921">
    <property type="entry name" value="Peptidase_S66C"/>
</dbReference>
<feature type="active site" description="Charge relay system" evidence="6">
    <location>
        <position position="331"/>
    </location>
</feature>